<feature type="region of interest" description="Disordered" evidence="1">
    <location>
        <begin position="13"/>
        <end position="47"/>
    </location>
</feature>
<gene>
    <name evidence="3" type="ORF">ERUC_LOCUS30751</name>
</gene>
<dbReference type="Proteomes" id="UP001642260">
    <property type="component" value="Unassembled WGS sequence"/>
</dbReference>
<feature type="transmembrane region" description="Helical" evidence="2">
    <location>
        <begin position="312"/>
        <end position="334"/>
    </location>
</feature>
<proteinExistence type="predicted"/>
<dbReference type="EMBL" id="CAKOAT010401821">
    <property type="protein sequence ID" value="CAH8367142.1"/>
    <property type="molecule type" value="Genomic_DNA"/>
</dbReference>
<accession>A0ABC8L450</accession>
<evidence type="ECO:0000256" key="1">
    <source>
        <dbReference type="SAM" id="MobiDB-lite"/>
    </source>
</evidence>
<keyword evidence="2" id="KW-0472">Membrane</keyword>
<name>A0ABC8L450_ERUVS</name>
<keyword evidence="4" id="KW-1185">Reference proteome</keyword>
<evidence type="ECO:0000256" key="2">
    <source>
        <dbReference type="SAM" id="Phobius"/>
    </source>
</evidence>
<keyword evidence="2" id="KW-1133">Transmembrane helix</keyword>
<evidence type="ECO:0000313" key="3">
    <source>
        <dbReference type="EMBL" id="CAH8367142.1"/>
    </source>
</evidence>
<dbReference type="AlphaFoldDB" id="A0ABC8L450"/>
<sequence>MQYCSSCLKMMVTARPPSQSRPPPDPPPNRHHLTESPVDPPEPPDPPDASVSHVLLRILVTSSSSSPQATQILDLSRVSTKLSGGGAALKFIVETIFVYWCSSPVVYRSYLFQLVNGSSLNSYSSLPFLHPLIDFQVHFSSSLSVYPSSVEWDSRLDGWVTLKLLGCALICDVLLDSVSFGYIFEPGNGFFVALWELHTVVYSLVSQVVLVGFSFMEHVSLLYFPLVYGGYIAGNSYSKVTNAVSFVMIKGSLNQCFVALDCKAKILIDNSALVANSIPGIRSLNVFSDSEGIISFSSNLVIEFRGLLNDSVCLNVCMLLSFVFQFMFSVLHLLQQILACMAQLCIDVNNSSLDGVW</sequence>
<comment type="caution">
    <text evidence="3">The sequence shown here is derived from an EMBL/GenBank/DDBJ whole genome shotgun (WGS) entry which is preliminary data.</text>
</comment>
<organism evidence="3 4">
    <name type="scientific">Eruca vesicaria subsp. sativa</name>
    <name type="common">Garden rocket</name>
    <name type="synonym">Eruca sativa</name>
    <dbReference type="NCBI Taxonomy" id="29727"/>
    <lineage>
        <taxon>Eukaryota</taxon>
        <taxon>Viridiplantae</taxon>
        <taxon>Streptophyta</taxon>
        <taxon>Embryophyta</taxon>
        <taxon>Tracheophyta</taxon>
        <taxon>Spermatophyta</taxon>
        <taxon>Magnoliopsida</taxon>
        <taxon>eudicotyledons</taxon>
        <taxon>Gunneridae</taxon>
        <taxon>Pentapetalae</taxon>
        <taxon>rosids</taxon>
        <taxon>malvids</taxon>
        <taxon>Brassicales</taxon>
        <taxon>Brassicaceae</taxon>
        <taxon>Brassiceae</taxon>
        <taxon>Eruca</taxon>
    </lineage>
</organism>
<feature type="compositionally biased region" description="Pro residues" evidence="1">
    <location>
        <begin position="38"/>
        <end position="47"/>
    </location>
</feature>
<keyword evidence="2" id="KW-0812">Transmembrane</keyword>
<reference evidence="3 4" key="1">
    <citation type="submission" date="2022-03" db="EMBL/GenBank/DDBJ databases">
        <authorList>
            <person name="Macdonald S."/>
            <person name="Ahmed S."/>
            <person name="Newling K."/>
        </authorList>
    </citation>
    <scope>NUCLEOTIDE SEQUENCE [LARGE SCALE GENOMIC DNA]</scope>
</reference>
<evidence type="ECO:0000313" key="4">
    <source>
        <dbReference type="Proteomes" id="UP001642260"/>
    </source>
</evidence>
<protein>
    <submittedName>
        <fullName evidence="3">Uncharacterized protein</fullName>
    </submittedName>
</protein>